<evidence type="ECO:0000313" key="1">
    <source>
        <dbReference type="EMBL" id="PIA15683.1"/>
    </source>
</evidence>
<reference evidence="1 2" key="1">
    <citation type="journal article" date="2015" name="Genome Biol. Evol.">
        <title>Phylogenomic analyses indicate that early fungi evolved digesting cell walls of algal ancestors of land plants.</title>
        <authorList>
            <person name="Chang Y."/>
            <person name="Wang S."/>
            <person name="Sekimoto S."/>
            <person name="Aerts A.L."/>
            <person name="Choi C."/>
            <person name="Clum A."/>
            <person name="LaButti K.M."/>
            <person name="Lindquist E.A."/>
            <person name="Yee Ngan C."/>
            <person name="Ohm R.A."/>
            <person name="Salamov A.A."/>
            <person name="Grigoriev I.V."/>
            <person name="Spatafora J.W."/>
            <person name="Berbee M.L."/>
        </authorList>
    </citation>
    <scope>NUCLEOTIDE SEQUENCE [LARGE SCALE GENOMIC DNA]</scope>
    <source>
        <strain evidence="1 2">NRRL 1564</strain>
    </source>
</reference>
<gene>
    <name evidence="1" type="ORF">COEREDRAFT_9152</name>
</gene>
<name>A0A2G5B9I3_COERN</name>
<proteinExistence type="predicted"/>
<protein>
    <submittedName>
        <fullName evidence="1">Uncharacterized protein</fullName>
    </submittedName>
</protein>
<organism evidence="1 2">
    <name type="scientific">Coemansia reversa (strain ATCC 12441 / NRRL 1564)</name>
    <dbReference type="NCBI Taxonomy" id="763665"/>
    <lineage>
        <taxon>Eukaryota</taxon>
        <taxon>Fungi</taxon>
        <taxon>Fungi incertae sedis</taxon>
        <taxon>Zoopagomycota</taxon>
        <taxon>Kickxellomycotina</taxon>
        <taxon>Kickxellomycetes</taxon>
        <taxon>Kickxellales</taxon>
        <taxon>Kickxellaceae</taxon>
        <taxon>Coemansia</taxon>
    </lineage>
</organism>
<evidence type="ECO:0000313" key="2">
    <source>
        <dbReference type="Proteomes" id="UP000242474"/>
    </source>
</evidence>
<dbReference type="Proteomes" id="UP000242474">
    <property type="component" value="Unassembled WGS sequence"/>
</dbReference>
<keyword evidence="2" id="KW-1185">Reference proteome</keyword>
<dbReference type="EMBL" id="KZ303505">
    <property type="protein sequence ID" value="PIA15683.1"/>
    <property type="molecule type" value="Genomic_DNA"/>
</dbReference>
<sequence>MTLARQRITNHTTTELAQVGITSAKGYHCRTMPRRINATADQCHGGSRQQVRRCKCVEEGLFLSASRQAGYDSVVWRRLGSFKPFHTRHDDEWKTSASHGAFLLISPRCIRRFPFSRPSWNTWALYWEPKRAGRPQRVEIEGWGYAHWETIAWELLRMHACRCLLGRCHICPPVPSAEVLHFF</sequence>
<dbReference type="AlphaFoldDB" id="A0A2G5B9I3"/>
<accession>A0A2G5B9I3</accession>